<dbReference type="InterPro" id="IPR009030">
    <property type="entry name" value="Growth_fac_rcpt_cys_sf"/>
</dbReference>
<accession>A0AAU9KAF5</accession>
<dbReference type="InterPro" id="IPR006212">
    <property type="entry name" value="Furin_repeat"/>
</dbReference>
<dbReference type="SUPFAM" id="SSF49899">
    <property type="entry name" value="Concanavalin A-like lectins/glucanases"/>
    <property type="match status" value="1"/>
</dbReference>
<feature type="signal peptide" evidence="3">
    <location>
        <begin position="1"/>
        <end position="19"/>
    </location>
</feature>
<dbReference type="Gene3D" id="2.60.120.200">
    <property type="match status" value="1"/>
</dbReference>
<dbReference type="Gene3D" id="2.10.220.10">
    <property type="entry name" value="Hormone Receptor, Insulin-like Growth Factor Receptor 1, Chain A, domain 2"/>
    <property type="match status" value="1"/>
</dbReference>
<evidence type="ECO:0000313" key="6">
    <source>
        <dbReference type="Proteomes" id="UP001162131"/>
    </source>
</evidence>
<name>A0AAU9KAF5_9CILI</name>
<dbReference type="SMART" id="SM00181">
    <property type="entry name" value="EGF"/>
    <property type="match status" value="4"/>
</dbReference>
<dbReference type="InterPro" id="IPR001368">
    <property type="entry name" value="TNFR/NGFR_Cys_rich_reg"/>
</dbReference>
<keyword evidence="2" id="KW-0812">Transmembrane</keyword>
<dbReference type="SMART" id="SM00261">
    <property type="entry name" value="FU"/>
    <property type="match status" value="5"/>
</dbReference>
<sequence>MKLFELILLSNTLLAFSSTQKNSTIEICTDMNFKYMIDGKICSEACPSQFIEESSPFAKCNLPVSPKLFELNFWKAQDLSASFIQSSSNYTDKWVNPLGVPYSSLTKNSPLPTLDRGFYFEPSSSIMSNKSYIPSLYFTLNFWIHQISPGILIIVDINSKNYIECILDSGISFKIISKNSGNYNESHLSIKHSNTLSLWNYLSFQIEQIACDSVKLQIFTKMSSMISQLFFGQEANFPNGNYTWTIGNQGNSFQGFLYWAEARNDLTLNYWEMSTQIQCLNLQYWDGNQCQDCDLSCSQKWPWCIRRNCSSICHSIDCLVCTGYASDMCMEHKIRSLPSCDWLADTCDSTWYSNSCKVGYYFINGICLYGCPYGFGNCAPVATPVITADFTGEFKGIYDDILVTAASDSHYYFWNDRETYDPIPVKNRGLYFTNNYYLEAKINFSYEFTIEIWIYIYSGAYLQFKKENSVFFSTDARSFNIEMEDNTGSTFPSPTLSWTGGPNSLQWYYLCFSMAFDKDSGVSTFAWLQDLSADDSYLFASNIIFRPPEGGSLFLGSSDFNGFISFFQLWQVASSSFWRERFHHCDSGEDLDCLWDCNVNQYWDGTGCYGCPPCERMQGCVRDSCNICDSELCLKCSSFSPNSCTLCVANRSGSSCTCDSGFYEPPGQTICSPCYEGCSACSGSFYYQCTSCKPGYYYFSAAKTCLSDCPLGYAKLSNECLLTTQLFFSLNLNTLNGVVYDSASSIPVVTGLSEQFYPDYEEDDPIGAHLRGFYFNGISSVMRLPEYKTYISPKLKIGPVFTISIWLNIENENSAVISKNDISNSYSTVYAVYLISRKPAIQLLINNSILLYMCQNSLLTSEWSHIVFQVNIDMNWNTVVTCYANTNPDPLYTLGFGYFQDINFNAISLIGAQQISQDIVGNFFQGFLYEIKIYNVVYSVALLSQTSCSENCGVCPINGSCIPNCKINKFWKGPEYNKCSNCNSNCKNGCKDSQTSCSVCYSSLCDKCINYSATGCKTCKSNASLENSSCICSIGYVLDNSNSCISVPAGGYRGSDDLLYPCPNLCSTCESSLVCSSCVNHASVINNLCSCNDGYNGATTCTYVPFSVSLIVFSNDSLALHFSDHLQNTLSINDATISIETNPKFTWNLEKINETYYYIPMSIKDEIPQDAVANVTFLDLSKVKSVWNGILNSSTVCSPLNKYDPNPYILVVSEIASNIVTIVQSTVIGSIILSILNQNPSSLWGLLNCLQILTYLSLSGIDFSNKMIQFLSSLNSYNFFPNFFEYLIEEQEGSKAYKEARNFGYNTDLILLNQGDDFSIVIASIVLLPFIIYFTGCSYRFVGKKFKKILKACKYSFYIRFWIQSYLELTAAAGVGLVVWRSDNAAQITNIFVCVLLYFLSMLTSPAFLIFSYWNRDKIQKKKRIFNSLFSSFFYEFRTEKGLLCSLYYFVYFLRRFIYITNIVFLSDYPKTQVNLNIICSLMSIFYLLAYWPFKDRILQISNLLSEVLIGLVMCATSFYLFDVSSGIISVVENSIIFISLTVIGTQFSASAVIFSRNVYEILRHKFAEHRNKKVCVLPIKGV</sequence>
<proteinExistence type="predicted"/>
<evidence type="ECO:0000256" key="2">
    <source>
        <dbReference type="SAM" id="Phobius"/>
    </source>
</evidence>
<dbReference type="PROSITE" id="PS00652">
    <property type="entry name" value="TNFR_NGFR_1"/>
    <property type="match status" value="1"/>
</dbReference>
<evidence type="ECO:0000313" key="5">
    <source>
        <dbReference type="EMBL" id="CAG9335201.1"/>
    </source>
</evidence>
<feature type="transmembrane region" description="Helical" evidence="2">
    <location>
        <begin position="1473"/>
        <end position="1492"/>
    </location>
</feature>
<dbReference type="EMBL" id="CAJZBQ010000061">
    <property type="protein sequence ID" value="CAG9335201.1"/>
    <property type="molecule type" value="Genomic_DNA"/>
</dbReference>
<dbReference type="Proteomes" id="UP001162131">
    <property type="component" value="Unassembled WGS sequence"/>
</dbReference>
<dbReference type="InterPro" id="IPR013320">
    <property type="entry name" value="ConA-like_dom_sf"/>
</dbReference>
<comment type="caution">
    <text evidence="5">The sequence shown here is derived from an EMBL/GenBank/DDBJ whole genome shotgun (WGS) entry which is preliminary data.</text>
</comment>
<evidence type="ECO:0000256" key="3">
    <source>
        <dbReference type="SAM" id="SignalP"/>
    </source>
</evidence>
<feature type="transmembrane region" description="Helical" evidence="2">
    <location>
        <begin position="1357"/>
        <end position="1380"/>
    </location>
</feature>
<keyword evidence="6" id="KW-1185">Reference proteome</keyword>
<reference evidence="5" key="1">
    <citation type="submission" date="2021-09" db="EMBL/GenBank/DDBJ databases">
        <authorList>
            <consortium name="AG Swart"/>
            <person name="Singh M."/>
            <person name="Singh A."/>
            <person name="Seah K."/>
            <person name="Emmerich C."/>
        </authorList>
    </citation>
    <scope>NUCLEOTIDE SEQUENCE</scope>
    <source>
        <strain evidence="5">ATCC30299</strain>
    </source>
</reference>
<gene>
    <name evidence="5" type="ORF">BSTOLATCC_MIC63405</name>
</gene>
<organism evidence="5 6">
    <name type="scientific">Blepharisma stoltei</name>
    <dbReference type="NCBI Taxonomy" id="1481888"/>
    <lineage>
        <taxon>Eukaryota</taxon>
        <taxon>Sar</taxon>
        <taxon>Alveolata</taxon>
        <taxon>Ciliophora</taxon>
        <taxon>Postciliodesmatophora</taxon>
        <taxon>Heterotrichea</taxon>
        <taxon>Heterotrichida</taxon>
        <taxon>Blepharismidae</taxon>
        <taxon>Blepharisma</taxon>
    </lineage>
</organism>
<feature type="domain" description="TNFR-Cys" evidence="4">
    <location>
        <begin position="965"/>
        <end position="1005"/>
    </location>
</feature>
<evidence type="ECO:0000256" key="1">
    <source>
        <dbReference type="ARBA" id="ARBA00023157"/>
    </source>
</evidence>
<evidence type="ECO:0000259" key="4">
    <source>
        <dbReference type="PROSITE" id="PS00652"/>
    </source>
</evidence>
<feature type="transmembrane region" description="Helical" evidence="2">
    <location>
        <begin position="1318"/>
        <end position="1336"/>
    </location>
</feature>
<keyword evidence="2" id="KW-0472">Membrane</keyword>
<feature type="chain" id="PRO_5043381339" description="TNFR-Cys domain-containing protein" evidence="3">
    <location>
        <begin position="20"/>
        <end position="1583"/>
    </location>
</feature>
<dbReference type="SUPFAM" id="SSF57184">
    <property type="entry name" value="Growth factor receptor domain"/>
    <property type="match status" value="2"/>
</dbReference>
<dbReference type="InterPro" id="IPR000742">
    <property type="entry name" value="EGF"/>
</dbReference>
<protein>
    <recommendedName>
        <fullName evidence="4">TNFR-Cys domain-containing protein</fullName>
    </recommendedName>
</protein>
<feature type="transmembrane region" description="Helical" evidence="2">
    <location>
        <begin position="1534"/>
        <end position="1556"/>
    </location>
</feature>
<keyword evidence="3" id="KW-0732">Signal</keyword>
<feature type="transmembrane region" description="Helical" evidence="2">
    <location>
        <begin position="1504"/>
        <end position="1522"/>
    </location>
</feature>
<feature type="transmembrane region" description="Helical" evidence="2">
    <location>
        <begin position="1447"/>
        <end position="1467"/>
    </location>
</feature>
<keyword evidence="2" id="KW-1133">Transmembrane helix</keyword>
<dbReference type="CDD" id="cd00064">
    <property type="entry name" value="FU"/>
    <property type="match status" value="1"/>
</dbReference>
<feature type="transmembrane region" description="Helical" evidence="2">
    <location>
        <begin position="1386"/>
        <end position="1414"/>
    </location>
</feature>
<keyword evidence="1" id="KW-1015">Disulfide bond</keyword>